<accession>A0A2U9CZI3</accession>
<dbReference type="Proteomes" id="UP000246464">
    <property type="component" value="Chromosome 22"/>
</dbReference>
<evidence type="ECO:0000313" key="2">
    <source>
        <dbReference type="EMBL" id="AWP21269.1"/>
    </source>
</evidence>
<protein>
    <submittedName>
        <fullName evidence="2">Uncharacterized protein</fullName>
    </submittedName>
</protein>
<dbReference type="AlphaFoldDB" id="A0A2U9CZI3"/>
<sequence>MPTPPALHHPATPSNTSQTSCSNISCEGERCQISLTKKNSTYNAIGAYESYILECVVIRLGMDVMDSSFSTVEDTEDISDCQD</sequence>
<keyword evidence="3" id="KW-1185">Reference proteome</keyword>
<evidence type="ECO:0000256" key="1">
    <source>
        <dbReference type="SAM" id="MobiDB-lite"/>
    </source>
</evidence>
<gene>
    <name evidence="2" type="ORF">SMAX5B_015809</name>
</gene>
<name>A0A2U9CZI3_SCOMX</name>
<reference evidence="2 3" key="1">
    <citation type="submission" date="2017-12" db="EMBL/GenBank/DDBJ databases">
        <title>Integrating genomic resources of turbot (Scophthalmus maximus) in depth evaluation of genetic and physical mapping variation across individuals.</title>
        <authorList>
            <person name="Martinez P."/>
        </authorList>
    </citation>
    <scope>NUCLEOTIDE SEQUENCE [LARGE SCALE GENOMIC DNA]</scope>
</reference>
<feature type="region of interest" description="Disordered" evidence="1">
    <location>
        <begin position="1"/>
        <end position="23"/>
    </location>
</feature>
<feature type="compositionally biased region" description="Polar residues" evidence="1">
    <location>
        <begin position="14"/>
        <end position="23"/>
    </location>
</feature>
<dbReference type="EMBL" id="CP026264">
    <property type="protein sequence ID" value="AWP21269.1"/>
    <property type="molecule type" value="Genomic_DNA"/>
</dbReference>
<proteinExistence type="predicted"/>
<evidence type="ECO:0000313" key="3">
    <source>
        <dbReference type="Proteomes" id="UP000246464"/>
    </source>
</evidence>
<organism evidence="2 3">
    <name type="scientific">Scophthalmus maximus</name>
    <name type="common">Turbot</name>
    <name type="synonym">Psetta maxima</name>
    <dbReference type="NCBI Taxonomy" id="52904"/>
    <lineage>
        <taxon>Eukaryota</taxon>
        <taxon>Metazoa</taxon>
        <taxon>Chordata</taxon>
        <taxon>Craniata</taxon>
        <taxon>Vertebrata</taxon>
        <taxon>Euteleostomi</taxon>
        <taxon>Actinopterygii</taxon>
        <taxon>Neopterygii</taxon>
        <taxon>Teleostei</taxon>
        <taxon>Neoteleostei</taxon>
        <taxon>Acanthomorphata</taxon>
        <taxon>Carangaria</taxon>
        <taxon>Pleuronectiformes</taxon>
        <taxon>Pleuronectoidei</taxon>
        <taxon>Scophthalmidae</taxon>
        <taxon>Scophthalmus</taxon>
    </lineage>
</organism>